<dbReference type="InterPro" id="IPR036388">
    <property type="entry name" value="WH-like_DNA-bd_sf"/>
</dbReference>
<sequence length="79" mass="9409">MTKLSIQFRLLYILIDENIHSAKDLERELELKNSTLRWYINSLILSGFQVESLRGRGGGYRLDKKMRINNIWKLIKNDK</sequence>
<keyword evidence="3" id="KW-1185">Reference proteome</keyword>
<dbReference type="Gene3D" id="1.10.10.10">
    <property type="entry name" value="Winged helix-like DNA-binding domain superfamily/Winged helix DNA-binding domain"/>
    <property type="match status" value="1"/>
</dbReference>
<dbReference type="AlphaFoldDB" id="A0A923EDR6"/>
<name>A0A923EDR6_CLOTT</name>
<accession>A0A923EDR6</accession>
<dbReference type="InterPro" id="IPR036390">
    <property type="entry name" value="WH_DNA-bd_sf"/>
</dbReference>
<reference evidence="2 3" key="1">
    <citation type="submission" date="2020-04" db="EMBL/GenBank/DDBJ databases">
        <title>Genomic insights into acetone-butanol-ethanol (ABE) fermentation by sequencing solventogenic clostridia strains.</title>
        <authorList>
            <person name="Brown S."/>
        </authorList>
    </citation>
    <scope>NUCLEOTIDE SEQUENCE [LARGE SCALE GENOMIC DNA]</scope>
    <source>
        <strain evidence="2 3">DJ011</strain>
    </source>
</reference>
<dbReference type="EMBL" id="JAAZWO010000018">
    <property type="protein sequence ID" value="MBC2398825.1"/>
    <property type="molecule type" value="Genomic_DNA"/>
</dbReference>
<dbReference type="SUPFAM" id="SSF46785">
    <property type="entry name" value="Winged helix' DNA-binding domain"/>
    <property type="match status" value="1"/>
</dbReference>
<dbReference type="Pfam" id="PF08279">
    <property type="entry name" value="HTH_11"/>
    <property type="match status" value="1"/>
</dbReference>
<protein>
    <submittedName>
        <fullName evidence="2">HTH domain-containing protein</fullName>
    </submittedName>
</protein>
<dbReference type="Proteomes" id="UP000563151">
    <property type="component" value="Unassembled WGS sequence"/>
</dbReference>
<dbReference type="RefSeq" id="WP_173680081.1">
    <property type="nucleotide sequence ID" value="NZ_JAAZWO010000018.1"/>
</dbReference>
<feature type="domain" description="Helix-turn-helix type 11" evidence="1">
    <location>
        <begin position="8"/>
        <end position="61"/>
    </location>
</feature>
<dbReference type="InterPro" id="IPR013196">
    <property type="entry name" value="HTH_11"/>
</dbReference>
<proteinExistence type="predicted"/>
<evidence type="ECO:0000259" key="1">
    <source>
        <dbReference type="Pfam" id="PF08279"/>
    </source>
</evidence>
<evidence type="ECO:0000313" key="2">
    <source>
        <dbReference type="EMBL" id="MBC2398825.1"/>
    </source>
</evidence>
<evidence type="ECO:0000313" key="3">
    <source>
        <dbReference type="Proteomes" id="UP000563151"/>
    </source>
</evidence>
<gene>
    <name evidence="2" type="ORF">HGG79_13735</name>
</gene>
<comment type="caution">
    <text evidence="2">The sequence shown here is derived from an EMBL/GenBank/DDBJ whole genome shotgun (WGS) entry which is preliminary data.</text>
</comment>
<organism evidence="2 3">
    <name type="scientific">Clostridium tetanomorphum</name>
    <dbReference type="NCBI Taxonomy" id="1553"/>
    <lineage>
        <taxon>Bacteria</taxon>
        <taxon>Bacillati</taxon>
        <taxon>Bacillota</taxon>
        <taxon>Clostridia</taxon>
        <taxon>Eubacteriales</taxon>
        <taxon>Clostridiaceae</taxon>
        <taxon>Clostridium</taxon>
    </lineage>
</organism>